<reference evidence="2" key="1">
    <citation type="submission" date="2022-12" db="EMBL/GenBank/DDBJ databases">
        <authorList>
            <person name="Webb A."/>
        </authorList>
    </citation>
    <scope>NUCLEOTIDE SEQUENCE</scope>
    <source>
        <strain evidence="2">Hp1</strain>
    </source>
</reference>
<gene>
    <name evidence="2" type="ORF">HBR001_LOCUS5985</name>
</gene>
<dbReference type="Proteomes" id="UP001162031">
    <property type="component" value="Unassembled WGS sequence"/>
</dbReference>
<proteinExistence type="predicted"/>
<protein>
    <recommendedName>
        <fullName evidence="4">RxLR effector candidate protein</fullName>
    </recommendedName>
</protein>
<keyword evidence="1" id="KW-0472">Membrane</keyword>
<accession>A0AAV0UBW5</accession>
<sequence length="205" mass="22943">MRYTLTSFVSIALAGSSAQGSHRPLALYRRDPSPHDRINCRPQLRHALVTAQDVHMHELTTARRQLEALSTRVHAEVQELVARREDAQRQLYDRQYERNCECESAQSSLTTATSTAVPVHAIESDASGTLVPDNASWALESVESRMRSDSPLAHAAADQQQTGSFFASTLFALAVFFMAVPIACLLGFVLLYRRRRRQRTVHTHA</sequence>
<name>A0AAV0UBW5_HYABA</name>
<feature type="transmembrane region" description="Helical" evidence="1">
    <location>
        <begin position="170"/>
        <end position="192"/>
    </location>
</feature>
<organism evidence="2 3">
    <name type="scientific">Hyaloperonospora brassicae</name>
    <name type="common">Brassica downy mildew</name>
    <name type="synonym">Peronospora brassicae</name>
    <dbReference type="NCBI Taxonomy" id="162125"/>
    <lineage>
        <taxon>Eukaryota</taxon>
        <taxon>Sar</taxon>
        <taxon>Stramenopiles</taxon>
        <taxon>Oomycota</taxon>
        <taxon>Peronosporomycetes</taxon>
        <taxon>Peronosporales</taxon>
        <taxon>Peronosporaceae</taxon>
        <taxon>Hyaloperonospora</taxon>
    </lineage>
</organism>
<evidence type="ECO:0000313" key="2">
    <source>
        <dbReference type="EMBL" id="CAI5733888.1"/>
    </source>
</evidence>
<dbReference type="EMBL" id="CANTFL010001211">
    <property type="protein sequence ID" value="CAI5733888.1"/>
    <property type="molecule type" value="Genomic_DNA"/>
</dbReference>
<keyword evidence="3" id="KW-1185">Reference proteome</keyword>
<evidence type="ECO:0000313" key="3">
    <source>
        <dbReference type="Proteomes" id="UP001162031"/>
    </source>
</evidence>
<keyword evidence="1" id="KW-1133">Transmembrane helix</keyword>
<comment type="caution">
    <text evidence="2">The sequence shown here is derived from an EMBL/GenBank/DDBJ whole genome shotgun (WGS) entry which is preliminary data.</text>
</comment>
<dbReference type="AlphaFoldDB" id="A0AAV0UBW5"/>
<evidence type="ECO:0000256" key="1">
    <source>
        <dbReference type="SAM" id="Phobius"/>
    </source>
</evidence>
<evidence type="ECO:0008006" key="4">
    <source>
        <dbReference type="Google" id="ProtNLM"/>
    </source>
</evidence>
<keyword evidence="1" id="KW-0812">Transmembrane</keyword>